<name>A0ABR9IG48_9PSEU</name>
<dbReference type="Proteomes" id="UP000631670">
    <property type="component" value="Unassembled WGS sequence"/>
</dbReference>
<evidence type="ECO:0000313" key="2">
    <source>
        <dbReference type="Proteomes" id="UP000631670"/>
    </source>
</evidence>
<evidence type="ECO:0000313" key="1">
    <source>
        <dbReference type="EMBL" id="MBE1502163.1"/>
    </source>
</evidence>
<protein>
    <submittedName>
        <fullName evidence="1">Uncharacterized protein</fullName>
    </submittedName>
</protein>
<gene>
    <name evidence="1" type="ORF">H4696_009263</name>
</gene>
<accession>A0ABR9IG48</accession>
<organism evidence="1 2">
    <name type="scientific">Amycolatopsis lexingtonensis</name>
    <dbReference type="NCBI Taxonomy" id="218822"/>
    <lineage>
        <taxon>Bacteria</taxon>
        <taxon>Bacillati</taxon>
        <taxon>Actinomycetota</taxon>
        <taxon>Actinomycetes</taxon>
        <taxon>Pseudonocardiales</taxon>
        <taxon>Pseudonocardiaceae</taxon>
        <taxon>Amycolatopsis</taxon>
    </lineage>
</organism>
<proteinExistence type="predicted"/>
<dbReference type="RefSeq" id="WP_158104371.1">
    <property type="nucleotide sequence ID" value="NZ_JADBEG010000001.1"/>
</dbReference>
<comment type="caution">
    <text evidence="1">The sequence shown here is derived from an EMBL/GenBank/DDBJ whole genome shotgun (WGS) entry which is preliminary data.</text>
</comment>
<keyword evidence="2" id="KW-1185">Reference proteome</keyword>
<sequence>MKQEQFSVETAPEALVVNTCVAASLVVNTCVAASLTVNTCVAAYLPER</sequence>
<reference evidence="1 2" key="1">
    <citation type="submission" date="2020-10" db="EMBL/GenBank/DDBJ databases">
        <title>Sequencing the genomes of 1000 actinobacteria strains.</title>
        <authorList>
            <person name="Klenk H.-P."/>
        </authorList>
    </citation>
    <scope>NUCLEOTIDE SEQUENCE [LARGE SCALE GENOMIC DNA]</scope>
    <source>
        <strain evidence="1 2">DSM 44653</strain>
    </source>
</reference>
<dbReference type="EMBL" id="JADBEG010000001">
    <property type="protein sequence ID" value="MBE1502163.1"/>
    <property type="molecule type" value="Genomic_DNA"/>
</dbReference>